<evidence type="ECO:0000256" key="2">
    <source>
        <dbReference type="ARBA" id="ARBA00022801"/>
    </source>
</evidence>
<comment type="similarity">
    <text evidence="1">Belongs to the carbon-nitrogen hydrolase superfamily. NIT1/NIT2 family.</text>
</comment>
<evidence type="ECO:0000256" key="5">
    <source>
        <dbReference type="ARBA" id="ARBA00072139"/>
    </source>
</evidence>
<dbReference type="AlphaFoldDB" id="A0A1Y1CN86"/>
<organism evidence="7 8">
    <name type="scientific">Labilibaculum antarcticum</name>
    <dbReference type="NCBI Taxonomy" id="1717717"/>
    <lineage>
        <taxon>Bacteria</taxon>
        <taxon>Pseudomonadati</taxon>
        <taxon>Bacteroidota</taxon>
        <taxon>Bacteroidia</taxon>
        <taxon>Marinilabiliales</taxon>
        <taxon>Marinifilaceae</taxon>
        <taxon>Labilibaculum</taxon>
    </lineage>
</organism>
<evidence type="ECO:0000313" key="8">
    <source>
        <dbReference type="Proteomes" id="UP000218267"/>
    </source>
</evidence>
<dbReference type="Pfam" id="PF00795">
    <property type="entry name" value="CN_hydrolase"/>
    <property type="match status" value="1"/>
</dbReference>
<dbReference type="CDD" id="cd07575">
    <property type="entry name" value="Xc-1258_like"/>
    <property type="match status" value="1"/>
</dbReference>
<keyword evidence="8" id="KW-1185">Reference proteome</keyword>
<dbReference type="InterPro" id="IPR003010">
    <property type="entry name" value="C-N_Hydrolase"/>
</dbReference>
<proteinExistence type="inferred from homology"/>
<dbReference type="InterPro" id="IPR052737">
    <property type="entry name" value="Omega-amidase_YafV"/>
</dbReference>
<dbReference type="GO" id="GO:0050152">
    <property type="term" value="F:omega-amidase activity"/>
    <property type="evidence" value="ECO:0007669"/>
    <property type="project" value="UniProtKB-EC"/>
</dbReference>
<protein>
    <recommendedName>
        <fullName evidence="5">Omega-amidase YafV</fullName>
        <ecNumber evidence="3">3.5.1.3</ecNumber>
    </recommendedName>
</protein>
<dbReference type="Proteomes" id="UP000218267">
    <property type="component" value="Chromosome"/>
</dbReference>
<reference evidence="8" key="2">
    <citation type="journal article" date="2020" name="Antonie Van Leeuwenhoek">
        <title>Labilibaculum antarcticum sp. nov., a novel facultative anaerobic, psychrotorelant bacterium isolated from marine sediment of Antarctica.</title>
        <authorList>
            <person name="Watanabe M."/>
            <person name="Kojima H."/>
            <person name="Fukui M."/>
        </authorList>
    </citation>
    <scope>NUCLEOTIDE SEQUENCE [LARGE SCALE GENOMIC DNA]</scope>
    <source>
        <strain evidence="8">SPP2</strain>
    </source>
</reference>
<dbReference type="EC" id="3.5.1.3" evidence="3"/>
<comment type="catalytic activity">
    <reaction evidence="4">
        <text>a monoamide of a dicarboxylate + H2O = a dicarboxylate + NH4(+)</text>
        <dbReference type="Rhea" id="RHEA:11716"/>
        <dbReference type="ChEBI" id="CHEBI:15377"/>
        <dbReference type="ChEBI" id="CHEBI:28938"/>
        <dbReference type="ChEBI" id="CHEBI:28965"/>
        <dbReference type="ChEBI" id="CHEBI:77450"/>
        <dbReference type="EC" id="3.5.1.3"/>
    </reaction>
</comment>
<dbReference type="PANTHER" id="PTHR47799:SF1">
    <property type="entry name" value="OMEGA-AMIDASE YAFV"/>
    <property type="match status" value="1"/>
</dbReference>
<dbReference type="GO" id="GO:0106008">
    <property type="term" value="F:2-oxoglutaramate amidase activity"/>
    <property type="evidence" value="ECO:0007669"/>
    <property type="project" value="TreeGrafter"/>
</dbReference>
<dbReference type="PROSITE" id="PS50263">
    <property type="entry name" value="CN_HYDROLASE"/>
    <property type="match status" value="1"/>
</dbReference>
<evidence type="ECO:0000256" key="4">
    <source>
        <dbReference type="ARBA" id="ARBA00052904"/>
    </source>
</evidence>
<dbReference type="FunFam" id="3.60.110.10:FF:000004">
    <property type="entry name" value="Carbon-nitrogen hydrolase"/>
    <property type="match status" value="1"/>
</dbReference>
<sequence>MMSDTLKVSLVQLELVWGNVEENLKRISNLLLPMKNQTDLIVLPEMFSSGFMMENKNLISPKAAMTLDWMKNQAKQLNATLLGSIIVEEDGNYFNRLYCVDGEKIICSYDKRHLFRMGEEHKHFSNGADRVVFNLGKWRIRPLVCYDLRFPVWSRNQNDYDVLLYVANWPEARREVWNTLLKARAIENQSFVLGVNRVGIDGLGLSYSGDSSVFDAKGRLVGKCTDHVEEIITLQLNLDELNDFRRKFPLHLDADSFQIS</sequence>
<name>A0A1Y1CN86_9BACT</name>
<gene>
    <name evidence="7" type="ORF">ALGA_3584</name>
</gene>
<dbReference type="InterPro" id="IPR036526">
    <property type="entry name" value="C-N_Hydrolase_sf"/>
</dbReference>
<accession>A0A1Y1CN86</accession>
<dbReference type="SUPFAM" id="SSF56317">
    <property type="entry name" value="Carbon-nitrogen hydrolase"/>
    <property type="match status" value="1"/>
</dbReference>
<feature type="domain" description="CN hydrolase" evidence="6">
    <location>
        <begin position="6"/>
        <end position="238"/>
    </location>
</feature>
<evidence type="ECO:0000256" key="1">
    <source>
        <dbReference type="ARBA" id="ARBA00010613"/>
    </source>
</evidence>
<reference evidence="7 8" key="1">
    <citation type="journal article" date="2018" name="Mar. Genomics">
        <title>Complete genome sequence of Marinifilaceae bacterium strain SPP2, isolated from the Antarctic marine sediment.</title>
        <authorList>
            <person name="Watanabe M."/>
            <person name="Kojima H."/>
            <person name="Fukui M."/>
        </authorList>
    </citation>
    <scope>NUCLEOTIDE SEQUENCE [LARGE SCALE GENOMIC DNA]</scope>
    <source>
        <strain evidence="7 8">SPP2</strain>
    </source>
</reference>
<evidence type="ECO:0000256" key="3">
    <source>
        <dbReference type="ARBA" id="ARBA00039118"/>
    </source>
</evidence>
<dbReference type="OrthoDB" id="9811121at2"/>
<dbReference type="NCBIfam" id="NF007757">
    <property type="entry name" value="PRK10438.1"/>
    <property type="match status" value="1"/>
</dbReference>
<dbReference type="Gene3D" id="3.60.110.10">
    <property type="entry name" value="Carbon-nitrogen hydrolase"/>
    <property type="match status" value="1"/>
</dbReference>
<dbReference type="KEGG" id="mbas:ALGA_3584"/>
<evidence type="ECO:0000313" key="7">
    <source>
        <dbReference type="EMBL" id="BAX81876.1"/>
    </source>
</evidence>
<dbReference type="PANTHER" id="PTHR47799">
    <property type="entry name" value="OMEGA-AMIDASE YAFV"/>
    <property type="match status" value="1"/>
</dbReference>
<dbReference type="EMBL" id="AP018042">
    <property type="protein sequence ID" value="BAX81876.1"/>
    <property type="molecule type" value="Genomic_DNA"/>
</dbReference>
<keyword evidence="2 7" id="KW-0378">Hydrolase</keyword>
<evidence type="ECO:0000259" key="6">
    <source>
        <dbReference type="PROSITE" id="PS50263"/>
    </source>
</evidence>